<dbReference type="InterPro" id="IPR036282">
    <property type="entry name" value="Glutathione-S-Trfase_C_sf"/>
</dbReference>
<dbReference type="InterPro" id="IPR036249">
    <property type="entry name" value="Thioredoxin-like_sf"/>
</dbReference>
<sequence>MSASLILYVDHVSQPARALSLLCRAIGVSHQEKFINLMKGEHMTKDYAAVNPFKKIPAVKDGNTLLLESCAALRYISSKYDTSGKWYPQDLDVRCKVDEYLDWQHLNTRAHGMGYFRNSLLLPVLKKTIPDKSVVNGHKKELGRIGRDFEKYFLGSKPFISCDHVTIADLLAACEFEQPLAAGYDWQDPVISFIQRVKSEIGPEYDKVHSSMRELTKSLSEKLAARAV</sequence>
<dbReference type="InterPro" id="IPR051369">
    <property type="entry name" value="GST_Theta"/>
</dbReference>
<accession>A0AAN8XCN3</accession>
<dbReference type="PANTHER" id="PTHR43917:SF8">
    <property type="entry name" value="GH16740P-RELATED"/>
    <property type="match status" value="1"/>
</dbReference>
<name>A0AAN8XCN3_HALRR</name>
<dbReference type="Gene3D" id="1.20.1050.10">
    <property type="match status" value="1"/>
</dbReference>
<dbReference type="Proteomes" id="UP001381693">
    <property type="component" value="Unassembled WGS sequence"/>
</dbReference>
<dbReference type="GO" id="GO:0006749">
    <property type="term" value="P:glutathione metabolic process"/>
    <property type="evidence" value="ECO:0007669"/>
    <property type="project" value="TreeGrafter"/>
</dbReference>
<gene>
    <name evidence="2" type="primary">GSTT1_3</name>
    <name evidence="2" type="ORF">SK128_021892</name>
</gene>
<comment type="caution">
    <text evidence="2">The sequence shown here is derived from an EMBL/GenBank/DDBJ whole genome shotgun (WGS) entry which is preliminary data.</text>
</comment>
<dbReference type="SFLD" id="SFLDG00358">
    <property type="entry name" value="Main_(cytGST)"/>
    <property type="match status" value="1"/>
</dbReference>
<dbReference type="SUPFAM" id="SSF52833">
    <property type="entry name" value="Thioredoxin-like"/>
    <property type="match status" value="1"/>
</dbReference>
<reference evidence="2 3" key="1">
    <citation type="submission" date="2023-11" db="EMBL/GenBank/DDBJ databases">
        <title>Halocaridina rubra genome assembly.</title>
        <authorList>
            <person name="Smith C."/>
        </authorList>
    </citation>
    <scope>NUCLEOTIDE SEQUENCE [LARGE SCALE GENOMIC DNA]</scope>
    <source>
        <strain evidence="2">EP-1</strain>
        <tissue evidence="2">Whole</tissue>
    </source>
</reference>
<organism evidence="2 3">
    <name type="scientific">Halocaridina rubra</name>
    <name type="common">Hawaiian red shrimp</name>
    <dbReference type="NCBI Taxonomy" id="373956"/>
    <lineage>
        <taxon>Eukaryota</taxon>
        <taxon>Metazoa</taxon>
        <taxon>Ecdysozoa</taxon>
        <taxon>Arthropoda</taxon>
        <taxon>Crustacea</taxon>
        <taxon>Multicrustacea</taxon>
        <taxon>Malacostraca</taxon>
        <taxon>Eumalacostraca</taxon>
        <taxon>Eucarida</taxon>
        <taxon>Decapoda</taxon>
        <taxon>Pleocyemata</taxon>
        <taxon>Caridea</taxon>
        <taxon>Atyoidea</taxon>
        <taxon>Atyidae</taxon>
        <taxon>Halocaridina</taxon>
    </lineage>
</organism>
<evidence type="ECO:0000313" key="3">
    <source>
        <dbReference type="Proteomes" id="UP001381693"/>
    </source>
</evidence>
<keyword evidence="2" id="KW-0808">Transferase</keyword>
<dbReference type="InterPro" id="IPR040079">
    <property type="entry name" value="Glutathione_S-Trfase"/>
</dbReference>
<dbReference type="Pfam" id="PF02798">
    <property type="entry name" value="GST_N"/>
    <property type="match status" value="1"/>
</dbReference>
<dbReference type="InterPro" id="IPR004045">
    <property type="entry name" value="Glutathione_S-Trfase_N"/>
</dbReference>
<dbReference type="PROSITE" id="PS50404">
    <property type="entry name" value="GST_NTER"/>
    <property type="match status" value="1"/>
</dbReference>
<dbReference type="GO" id="GO:0004364">
    <property type="term" value="F:glutathione transferase activity"/>
    <property type="evidence" value="ECO:0007669"/>
    <property type="project" value="UniProtKB-EC"/>
</dbReference>
<dbReference type="EC" id="2.5.1.18" evidence="2"/>
<proteinExistence type="predicted"/>
<dbReference type="SFLD" id="SFLDS00019">
    <property type="entry name" value="Glutathione_Transferase_(cytos"/>
    <property type="match status" value="1"/>
</dbReference>
<dbReference type="Gene3D" id="3.40.30.10">
    <property type="entry name" value="Glutaredoxin"/>
    <property type="match status" value="1"/>
</dbReference>
<dbReference type="GO" id="GO:0005737">
    <property type="term" value="C:cytoplasm"/>
    <property type="evidence" value="ECO:0007669"/>
    <property type="project" value="TreeGrafter"/>
</dbReference>
<dbReference type="PANTHER" id="PTHR43917">
    <property type="match status" value="1"/>
</dbReference>
<dbReference type="AlphaFoldDB" id="A0AAN8XCN3"/>
<evidence type="ECO:0000313" key="2">
    <source>
        <dbReference type="EMBL" id="KAK7076949.1"/>
    </source>
</evidence>
<protein>
    <submittedName>
        <fullName evidence="2">Glutathione S-transferase theta-1</fullName>
        <ecNumber evidence="2">2.5.1.18</ecNumber>
    </submittedName>
</protein>
<keyword evidence="3" id="KW-1185">Reference proteome</keyword>
<dbReference type="EMBL" id="JAXCGZ010009506">
    <property type="protein sequence ID" value="KAK7076949.1"/>
    <property type="molecule type" value="Genomic_DNA"/>
</dbReference>
<dbReference type="SUPFAM" id="SSF47616">
    <property type="entry name" value="GST C-terminal domain-like"/>
    <property type="match status" value="1"/>
</dbReference>
<evidence type="ECO:0000259" key="1">
    <source>
        <dbReference type="PROSITE" id="PS50404"/>
    </source>
</evidence>
<feature type="domain" description="GST N-terminal" evidence="1">
    <location>
        <begin position="3"/>
        <end position="84"/>
    </location>
</feature>